<dbReference type="WBParaSite" id="PSAMB.scaffold5732size11002.g27313.t1">
    <property type="protein sequence ID" value="PSAMB.scaffold5732size11002.g27313.t1"/>
    <property type="gene ID" value="PSAMB.scaffold5732size11002.g27313"/>
</dbReference>
<reference evidence="6" key="1">
    <citation type="submission" date="2022-11" db="UniProtKB">
        <authorList>
            <consortium name="WormBaseParasite"/>
        </authorList>
    </citation>
    <scope>IDENTIFICATION</scope>
</reference>
<evidence type="ECO:0000259" key="4">
    <source>
        <dbReference type="Pfam" id="PF01705"/>
    </source>
</evidence>
<feature type="region of interest" description="Disordered" evidence="1">
    <location>
        <begin position="29"/>
        <end position="72"/>
    </location>
</feature>
<feature type="chain" id="PRO_5038010808" evidence="3">
    <location>
        <begin position="25"/>
        <end position="213"/>
    </location>
</feature>
<evidence type="ECO:0000256" key="3">
    <source>
        <dbReference type="SAM" id="SignalP"/>
    </source>
</evidence>
<dbReference type="PANTHER" id="PTHR47520">
    <property type="entry name" value="CX DOMAIN-CONTAINING PROTEIN-RELATED"/>
    <property type="match status" value="1"/>
</dbReference>
<dbReference type="InterPro" id="IPR002619">
    <property type="entry name" value="CX"/>
</dbReference>
<keyword evidence="5" id="KW-1185">Reference proteome</keyword>
<feature type="domain" description="CX" evidence="4">
    <location>
        <begin position="119"/>
        <end position="178"/>
    </location>
</feature>
<evidence type="ECO:0000256" key="1">
    <source>
        <dbReference type="SAM" id="MobiDB-lite"/>
    </source>
</evidence>
<organism evidence="5 6">
    <name type="scientific">Plectus sambesii</name>
    <dbReference type="NCBI Taxonomy" id="2011161"/>
    <lineage>
        <taxon>Eukaryota</taxon>
        <taxon>Metazoa</taxon>
        <taxon>Ecdysozoa</taxon>
        <taxon>Nematoda</taxon>
        <taxon>Chromadorea</taxon>
        <taxon>Plectida</taxon>
        <taxon>Plectina</taxon>
        <taxon>Plectoidea</taxon>
        <taxon>Plectidae</taxon>
        <taxon>Plectus</taxon>
    </lineage>
</organism>
<sequence>MRLSAWTSTVLVAVLVAHVGVVRSRGGFGGGGRGSGGARSSFGGSSGGSRGSSGRVYSSSSRGGSSSTFSKGTGLGSIARSSSFKSVIAGAAAGYITYQAGKAIISTAGAAMMWGGRPYYWGPSYYRYRSGYEMCSMPLTNSADNTFNDVFFNNGTRPKQIVWDCQASSEYCCGYECCPRSNSGFIVWGVIVPFVVGVVLLLCCGCYALRMSP</sequence>
<name>A0A914WYE5_9BILA</name>
<feature type="transmembrane region" description="Helical" evidence="2">
    <location>
        <begin position="185"/>
        <end position="209"/>
    </location>
</feature>
<keyword evidence="2" id="KW-0472">Membrane</keyword>
<proteinExistence type="predicted"/>
<protein>
    <submittedName>
        <fullName evidence="6">CX domain-containing protein</fullName>
    </submittedName>
</protein>
<accession>A0A914WYE5</accession>
<keyword evidence="2" id="KW-1133">Transmembrane helix</keyword>
<evidence type="ECO:0000313" key="5">
    <source>
        <dbReference type="Proteomes" id="UP000887566"/>
    </source>
</evidence>
<feature type="compositionally biased region" description="Low complexity" evidence="1">
    <location>
        <begin position="52"/>
        <end position="72"/>
    </location>
</feature>
<dbReference type="Pfam" id="PF01705">
    <property type="entry name" value="CX"/>
    <property type="match status" value="1"/>
</dbReference>
<keyword evidence="3" id="KW-0732">Signal</keyword>
<dbReference type="Proteomes" id="UP000887566">
    <property type="component" value="Unplaced"/>
</dbReference>
<evidence type="ECO:0000313" key="6">
    <source>
        <dbReference type="WBParaSite" id="PSAMB.scaffold5732size11002.g27313.t1"/>
    </source>
</evidence>
<keyword evidence="2" id="KW-0812">Transmembrane</keyword>
<dbReference type="AlphaFoldDB" id="A0A914WYE5"/>
<evidence type="ECO:0000256" key="2">
    <source>
        <dbReference type="SAM" id="Phobius"/>
    </source>
</evidence>
<feature type="signal peptide" evidence="3">
    <location>
        <begin position="1"/>
        <end position="24"/>
    </location>
</feature>